<dbReference type="Pfam" id="PF03564">
    <property type="entry name" value="DUF1759"/>
    <property type="match status" value="1"/>
</dbReference>
<dbReference type="InterPro" id="IPR005312">
    <property type="entry name" value="DUF1759"/>
</dbReference>
<dbReference type="Proteomes" id="UP000000305">
    <property type="component" value="Unassembled WGS sequence"/>
</dbReference>
<accession>E9HZ90</accession>
<evidence type="ECO:0000256" key="1">
    <source>
        <dbReference type="SAM" id="MobiDB-lite"/>
    </source>
</evidence>
<gene>
    <name evidence="2" type="ORF">DAPPUDRAFT_269381</name>
</gene>
<dbReference type="EMBL" id="GL733295">
    <property type="protein sequence ID" value="EFX62940.1"/>
    <property type="molecule type" value="Genomic_DNA"/>
</dbReference>
<dbReference type="KEGG" id="dpx:DAPPUDRAFT_269381"/>
<organism evidence="2 3">
    <name type="scientific">Daphnia pulex</name>
    <name type="common">Water flea</name>
    <dbReference type="NCBI Taxonomy" id="6669"/>
    <lineage>
        <taxon>Eukaryota</taxon>
        <taxon>Metazoa</taxon>
        <taxon>Ecdysozoa</taxon>
        <taxon>Arthropoda</taxon>
        <taxon>Crustacea</taxon>
        <taxon>Branchiopoda</taxon>
        <taxon>Diplostraca</taxon>
        <taxon>Cladocera</taxon>
        <taxon>Anomopoda</taxon>
        <taxon>Daphniidae</taxon>
        <taxon>Daphnia</taxon>
    </lineage>
</organism>
<dbReference type="PANTHER" id="PTHR22954:SF3">
    <property type="entry name" value="PROTEIN CBG08539"/>
    <property type="match status" value="1"/>
</dbReference>
<dbReference type="InParanoid" id="E9HZ90"/>
<dbReference type="PhylomeDB" id="E9HZ90"/>
<sequence length="205" mass="23354">MGSASDSEEEVDAKTILAIRTSAKRRHTRQANHLKALIDGGGTADDVNVALAVLEEAYSEVAKLDEQRKLEDIRQQSQREQEDLTLQIEYQRQLEGLKSPGKSSFKPRFTSSINDSDDEKRPREPWPKISITPFNGDSRTWPDFELSFGALINNTRMPEDMKLLALRENLEPDVRRRVANLFVASANYQTSWKALTDRYGNRQAM</sequence>
<keyword evidence="3" id="KW-1185">Reference proteome</keyword>
<name>E9HZ90_DAPPU</name>
<dbReference type="AlphaFoldDB" id="E9HZ90"/>
<feature type="region of interest" description="Disordered" evidence="1">
    <location>
        <begin position="97"/>
        <end position="134"/>
    </location>
</feature>
<proteinExistence type="predicted"/>
<reference evidence="2 3" key="1">
    <citation type="journal article" date="2011" name="Science">
        <title>The ecoresponsive genome of Daphnia pulex.</title>
        <authorList>
            <person name="Colbourne J.K."/>
            <person name="Pfrender M.E."/>
            <person name="Gilbert D."/>
            <person name="Thomas W.K."/>
            <person name="Tucker A."/>
            <person name="Oakley T.H."/>
            <person name="Tokishita S."/>
            <person name="Aerts A."/>
            <person name="Arnold G.J."/>
            <person name="Basu M.K."/>
            <person name="Bauer D.J."/>
            <person name="Caceres C.E."/>
            <person name="Carmel L."/>
            <person name="Casola C."/>
            <person name="Choi J.H."/>
            <person name="Detter J.C."/>
            <person name="Dong Q."/>
            <person name="Dusheyko S."/>
            <person name="Eads B.D."/>
            <person name="Frohlich T."/>
            <person name="Geiler-Samerotte K.A."/>
            <person name="Gerlach D."/>
            <person name="Hatcher P."/>
            <person name="Jogdeo S."/>
            <person name="Krijgsveld J."/>
            <person name="Kriventseva E.V."/>
            <person name="Kultz D."/>
            <person name="Laforsch C."/>
            <person name="Lindquist E."/>
            <person name="Lopez J."/>
            <person name="Manak J.R."/>
            <person name="Muller J."/>
            <person name="Pangilinan J."/>
            <person name="Patwardhan R.P."/>
            <person name="Pitluck S."/>
            <person name="Pritham E.J."/>
            <person name="Rechtsteiner A."/>
            <person name="Rho M."/>
            <person name="Rogozin I.B."/>
            <person name="Sakarya O."/>
            <person name="Salamov A."/>
            <person name="Schaack S."/>
            <person name="Shapiro H."/>
            <person name="Shiga Y."/>
            <person name="Skalitzky C."/>
            <person name="Smith Z."/>
            <person name="Souvorov A."/>
            <person name="Sung W."/>
            <person name="Tang Z."/>
            <person name="Tsuchiya D."/>
            <person name="Tu H."/>
            <person name="Vos H."/>
            <person name="Wang M."/>
            <person name="Wolf Y.I."/>
            <person name="Yamagata H."/>
            <person name="Yamada T."/>
            <person name="Ye Y."/>
            <person name="Shaw J.R."/>
            <person name="Andrews J."/>
            <person name="Crease T.J."/>
            <person name="Tang H."/>
            <person name="Lucas S.M."/>
            <person name="Robertson H.M."/>
            <person name="Bork P."/>
            <person name="Koonin E.V."/>
            <person name="Zdobnov E.M."/>
            <person name="Grigoriev I.V."/>
            <person name="Lynch M."/>
            <person name="Boore J.L."/>
        </authorList>
    </citation>
    <scope>NUCLEOTIDE SEQUENCE [LARGE SCALE GENOMIC DNA]</scope>
</reference>
<dbReference type="HOGENOM" id="CLU_085493_0_0_1"/>
<dbReference type="OrthoDB" id="7759054at2759"/>
<evidence type="ECO:0000313" key="3">
    <source>
        <dbReference type="Proteomes" id="UP000000305"/>
    </source>
</evidence>
<dbReference type="PANTHER" id="PTHR22954">
    <property type="entry name" value="RETROVIRAL PROTEASE-RELATED"/>
    <property type="match status" value="1"/>
</dbReference>
<protein>
    <submittedName>
        <fullName evidence="2">Uncharacterized protein</fullName>
    </submittedName>
</protein>
<evidence type="ECO:0000313" key="2">
    <source>
        <dbReference type="EMBL" id="EFX62940.1"/>
    </source>
</evidence>